<feature type="transmembrane region" description="Helical" evidence="1">
    <location>
        <begin position="87"/>
        <end position="107"/>
    </location>
</feature>
<keyword evidence="3" id="KW-1185">Reference proteome</keyword>
<reference evidence="2 3" key="1">
    <citation type="submission" date="2021-11" db="EMBL/GenBank/DDBJ databases">
        <title>Seasonal and diel survey of microbial diversity of the Tyrrhenian coast.</title>
        <authorList>
            <person name="Gattoni G."/>
            <person name="Corral P."/>
        </authorList>
    </citation>
    <scope>NUCLEOTIDE SEQUENCE [LARGE SCALE GENOMIC DNA]</scope>
    <source>
        <strain evidence="2 3">Mr9</strain>
    </source>
</reference>
<dbReference type="EMBL" id="JAJGMW010000003">
    <property type="protein sequence ID" value="MCC4211663.1"/>
    <property type="molecule type" value="Genomic_DNA"/>
</dbReference>
<feature type="transmembrane region" description="Helical" evidence="1">
    <location>
        <begin position="187"/>
        <end position="207"/>
    </location>
</feature>
<protein>
    <submittedName>
        <fullName evidence="2">DUF4271 domain-containing protein</fullName>
    </submittedName>
</protein>
<evidence type="ECO:0000313" key="2">
    <source>
        <dbReference type="EMBL" id="MCC4211663.1"/>
    </source>
</evidence>
<evidence type="ECO:0000313" key="3">
    <source>
        <dbReference type="Proteomes" id="UP001197770"/>
    </source>
</evidence>
<accession>A0ABS8GQ78</accession>
<dbReference type="RefSeq" id="WP_228228775.1">
    <property type="nucleotide sequence ID" value="NZ_JAJGMW010000003.1"/>
</dbReference>
<comment type="caution">
    <text evidence="2">The sequence shown here is derived from an EMBL/GenBank/DDBJ whole genome shotgun (WGS) entry which is preliminary data.</text>
</comment>
<keyword evidence="1" id="KW-0812">Transmembrane</keyword>
<gene>
    <name evidence="2" type="ORF">LLW17_02950</name>
</gene>
<keyword evidence="1" id="KW-1133">Transmembrane helix</keyword>
<feature type="transmembrane region" description="Helical" evidence="1">
    <location>
        <begin position="38"/>
        <end position="57"/>
    </location>
</feature>
<evidence type="ECO:0000256" key="1">
    <source>
        <dbReference type="SAM" id="Phobius"/>
    </source>
</evidence>
<keyword evidence="1" id="KW-0472">Membrane</keyword>
<feature type="transmembrane region" description="Helical" evidence="1">
    <location>
        <begin position="163"/>
        <end position="181"/>
    </location>
</feature>
<proteinExistence type="predicted"/>
<dbReference type="Proteomes" id="UP001197770">
    <property type="component" value="Unassembled WGS sequence"/>
</dbReference>
<dbReference type="InterPro" id="IPR025367">
    <property type="entry name" value="DUF4271"/>
</dbReference>
<organism evidence="2 3">
    <name type="scientific">Leeuwenhoekiella parthenopeia</name>
    <dbReference type="NCBI Taxonomy" id="2890320"/>
    <lineage>
        <taxon>Bacteria</taxon>
        <taxon>Pseudomonadati</taxon>
        <taxon>Bacteroidota</taxon>
        <taxon>Flavobacteriia</taxon>
        <taxon>Flavobacteriales</taxon>
        <taxon>Flavobacteriaceae</taxon>
        <taxon>Leeuwenhoekiella</taxon>
    </lineage>
</organism>
<sequence>MNINKSGISLNSAFYSNFNLSKNGKVQAIERNLISNDWITLVLVGCLVLIAAARVAYESKFVDFGELPLNEKYLLKSSKDIQFEHPFNLLLFTVQFLSISLFVFLVAQKYELFKTISPFVGYVRITLVYVVFVSLKFFTERTLGVLFKGEDHLDTYQFYKLSYRSYFALILIPVNAFFVYAAEPSLLVLQIVIGIFLILNLISLFNTFRRYEKLIFNNLFYFILYLCALEIAPYFILYKLFSEVLR</sequence>
<feature type="transmembrane region" description="Helical" evidence="1">
    <location>
        <begin position="119"/>
        <end position="138"/>
    </location>
</feature>
<dbReference type="Pfam" id="PF14093">
    <property type="entry name" value="DUF4271"/>
    <property type="match status" value="1"/>
</dbReference>
<feature type="transmembrane region" description="Helical" evidence="1">
    <location>
        <begin position="219"/>
        <end position="241"/>
    </location>
</feature>
<name>A0ABS8GQ78_9FLAO</name>